<name>A0A1Q5UC76_9EURO</name>
<organism evidence="2 3">
    <name type="scientific">Penicillium subrubescens</name>
    <dbReference type="NCBI Taxonomy" id="1316194"/>
    <lineage>
        <taxon>Eukaryota</taxon>
        <taxon>Fungi</taxon>
        <taxon>Dikarya</taxon>
        <taxon>Ascomycota</taxon>
        <taxon>Pezizomycotina</taxon>
        <taxon>Eurotiomycetes</taxon>
        <taxon>Eurotiomycetidae</taxon>
        <taxon>Eurotiales</taxon>
        <taxon>Aspergillaceae</taxon>
        <taxon>Penicillium</taxon>
    </lineage>
</organism>
<dbReference type="AlphaFoldDB" id="A0A1Q5UC76"/>
<accession>A0A1Q5UC76</accession>
<protein>
    <submittedName>
        <fullName evidence="2">Uncharacterized protein</fullName>
    </submittedName>
</protein>
<evidence type="ECO:0000313" key="2">
    <source>
        <dbReference type="EMBL" id="OKP10077.1"/>
    </source>
</evidence>
<evidence type="ECO:0000313" key="3">
    <source>
        <dbReference type="Proteomes" id="UP000186955"/>
    </source>
</evidence>
<sequence>MLDDHPNQSSCICQDRGKREMWIVPGSSVVQNSHSEWGALEACQLPCCRVPHSCPDKQAPEIEQECATINQVERWAWTGKIRNNSRHLMMIQGAPWSKSTSGVYCTEYSGGDLLQKMSLLGSRTQNDAGLRTGANGLKTIGKGKRPPLMDWGPRGQLASVENDK</sequence>
<reference evidence="2 3" key="1">
    <citation type="submission" date="2016-10" db="EMBL/GenBank/DDBJ databases">
        <title>Genome sequence of the ascomycete fungus Penicillium subrubescens.</title>
        <authorList>
            <person name="De Vries R.P."/>
            <person name="Peng M."/>
            <person name="Dilokpimol A."/>
            <person name="Hilden K."/>
            <person name="Makela M.R."/>
            <person name="Grigoriev I."/>
            <person name="Riley R."/>
            <person name="Granchi Z."/>
        </authorList>
    </citation>
    <scope>NUCLEOTIDE SEQUENCE [LARGE SCALE GENOMIC DNA]</scope>
    <source>
        <strain evidence="2 3">CBS 132785</strain>
    </source>
</reference>
<feature type="region of interest" description="Disordered" evidence="1">
    <location>
        <begin position="130"/>
        <end position="164"/>
    </location>
</feature>
<proteinExistence type="predicted"/>
<dbReference type="EMBL" id="MNBE01000398">
    <property type="protein sequence ID" value="OKP10077.1"/>
    <property type="molecule type" value="Genomic_DNA"/>
</dbReference>
<gene>
    <name evidence="2" type="ORF">PENSUB_4542</name>
</gene>
<evidence type="ECO:0000256" key="1">
    <source>
        <dbReference type="SAM" id="MobiDB-lite"/>
    </source>
</evidence>
<dbReference type="Proteomes" id="UP000186955">
    <property type="component" value="Unassembled WGS sequence"/>
</dbReference>
<comment type="caution">
    <text evidence="2">The sequence shown here is derived from an EMBL/GenBank/DDBJ whole genome shotgun (WGS) entry which is preliminary data.</text>
</comment>
<keyword evidence="3" id="KW-1185">Reference proteome</keyword>